<gene>
    <name evidence="1" type="ORF">D7Y13_25850</name>
</gene>
<accession>A0ABX9QC51</accession>
<evidence type="ECO:0008006" key="3">
    <source>
        <dbReference type="Google" id="ProtNLM"/>
    </source>
</evidence>
<evidence type="ECO:0000313" key="1">
    <source>
        <dbReference type="EMBL" id="RKI00977.1"/>
    </source>
</evidence>
<sequence length="359" mass="38201">MSLSITGLGLVCTLGHDVVSGCAALRCGMSRPHPLALQVASTGDEPGVEPVVGHPLRGLSDGFVGLGLYGLLAEEAIRDLLAYTKLALDDERFWEGTGLFLCLPGARTPMQEESELLLRERLAPLIMRRTRLGIRPGSQRVVARGNISVLAAMAEAAAAFSEGRFQRALIVAVDSLTRDLDVLEALAMSRRLKTPQHPVGLMPGEAAAALLVEGEAGVGRPGARVEARVEALHVRDIPDADLPREGPPNVLGLAEVLERTLERSNRVGDVYGDLNGEESRAMEWGMALARLRARPVLAGARTHWPAISLGDTGAVSGAISVAAATRSFVRDYAHGDEILIWSRSDTGSVASGLLIRPRE</sequence>
<organism evidence="1 2">
    <name type="scientific">Corallococcus praedator</name>
    <dbReference type="NCBI Taxonomy" id="2316724"/>
    <lineage>
        <taxon>Bacteria</taxon>
        <taxon>Pseudomonadati</taxon>
        <taxon>Myxococcota</taxon>
        <taxon>Myxococcia</taxon>
        <taxon>Myxococcales</taxon>
        <taxon>Cystobacterineae</taxon>
        <taxon>Myxococcaceae</taxon>
        <taxon>Corallococcus</taxon>
    </lineage>
</organism>
<keyword evidence="2" id="KW-1185">Reference proteome</keyword>
<dbReference type="Gene3D" id="3.40.47.10">
    <property type="match status" value="1"/>
</dbReference>
<reference evidence="1 2" key="1">
    <citation type="submission" date="2018-09" db="EMBL/GenBank/DDBJ databases">
        <authorList>
            <person name="Livingstone P.G."/>
            <person name="Whitworth D.E."/>
        </authorList>
    </citation>
    <scope>NUCLEOTIDE SEQUENCE [LARGE SCALE GENOMIC DNA]</scope>
    <source>
        <strain evidence="1 2">CA031B</strain>
    </source>
</reference>
<dbReference type="Proteomes" id="UP000278907">
    <property type="component" value="Unassembled WGS sequence"/>
</dbReference>
<protein>
    <recommendedName>
        <fullName evidence="3">Beta-ketoacyl synthase N-terminal domain-containing protein</fullName>
    </recommendedName>
</protein>
<comment type="caution">
    <text evidence="1">The sequence shown here is derived from an EMBL/GenBank/DDBJ whole genome shotgun (WGS) entry which is preliminary data.</text>
</comment>
<name>A0ABX9QC51_9BACT</name>
<proteinExistence type="predicted"/>
<dbReference type="InterPro" id="IPR016039">
    <property type="entry name" value="Thiolase-like"/>
</dbReference>
<dbReference type="SUPFAM" id="SSF53901">
    <property type="entry name" value="Thiolase-like"/>
    <property type="match status" value="1"/>
</dbReference>
<dbReference type="EMBL" id="RAWI01000228">
    <property type="protein sequence ID" value="RKI00977.1"/>
    <property type="molecule type" value="Genomic_DNA"/>
</dbReference>
<evidence type="ECO:0000313" key="2">
    <source>
        <dbReference type="Proteomes" id="UP000278907"/>
    </source>
</evidence>